<dbReference type="CDD" id="cd16352">
    <property type="entry name" value="CheD"/>
    <property type="match status" value="1"/>
</dbReference>
<evidence type="ECO:0000256" key="1">
    <source>
        <dbReference type="ARBA" id="ARBA00022500"/>
    </source>
</evidence>
<gene>
    <name evidence="3 4" type="primary">cheD</name>
    <name evidence="4" type="ORF">SDENCHOL_20822</name>
</gene>
<dbReference type="SUPFAM" id="SSF64438">
    <property type="entry name" value="CNF1/YfiH-like putative cysteine hydrolases"/>
    <property type="match status" value="1"/>
</dbReference>
<evidence type="ECO:0000313" key="4">
    <source>
        <dbReference type="EMBL" id="SMB29422.1"/>
    </source>
</evidence>
<reference evidence="4" key="1">
    <citation type="submission" date="2017-03" db="EMBL/GenBank/DDBJ databases">
        <authorList>
            <consortium name="AG Boll"/>
        </authorList>
    </citation>
    <scope>NUCLEOTIDE SEQUENCE [LARGE SCALE GENOMIC DNA]</scope>
    <source>
        <strain evidence="4">Chol</strain>
    </source>
</reference>
<evidence type="ECO:0000256" key="2">
    <source>
        <dbReference type="ARBA" id="ARBA00022801"/>
    </source>
</evidence>
<evidence type="ECO:0000313" key="5">
    <source>
        <dbReference type="Proteomes" id="UP000242886"/>
    </source>
</evidence>
<dbReference type="InterPro" id="IPR005659">
    <property type="entry name" value="Chemorcpt_Glu_NH3ase_CheD"/>
</dbReference>
<name>A0A7Z7MVU4_9PROT</name>
<proteinExistence type="inferred from homology"/>
<dbReference type="Proteomes" id="UP000242886">
    <property type="component" value="Chromosome SDENCHOL"/>
</dbReference>
<dbReference type="InterPro" id="IPR011324">
    <property type="entry name" value="Cytotoxic_necrot_fac-like_cat"/>
</dbReference>
<dbReference type="GO" id="GO:0006935">
    <property type="term" value="P:chemotaxis"/>
    <property type="evidence" value="ECO:0007669"/>
    <property type="project" value="UniProtKB-UniRule"/>
</dbReference>
<dbReference type="PANTHER" id="PTHR35147:SF3">
    <property type="entry name" value="CHEMORECEPTOR GLUTAMINE DEAMIDASE CHED 1-RELATED"/>
    <property type="match status" value="1"/>
</dbReference>
<sequence>MPIPVPAMASNDTASAPINLAPGEFHFCAAPAQLGTLLGSCVTITLWHPRRQLGGMCHILLPGAAPRIAASTATPALDGRYAEAAFALFDAAITRHGSRPREYQARLFGGGNMFPAMKTFSPLGRQNIEAARAFLETRRIPLLEEHTGGTGRRKLLFDLDSGEVRLQYADPQKR</sequence>
<dbReference type="HAMAP" id="MF_01440">
    <property type="entry name" value="CheD"/>
    <property type="match status" value="1"/>
</dbReference>
<dbReference type="GO" id="GO:0050568">
    <property type="term" value="F:protein-glutamine glutaminase activity"/>
    <property type="evidence" value="ECO:0007669"/>
    <property type="project" value="UniProtKB-UniRule"/>
</dbReference>
<dbReference type="EMBL" id="LT837803">
    <property type="protein sequence ID" value="SMB29422.1"/>
    <property type="molecule type" value="Genomic_DNA"/>
</dbReference>
<dbReference type="PANTHER" id="PTHR35147">
    <property type="entry name" value="CHEMORECEPTOR GLUTAMINE DEAMIDASE CHED-RELATED"/>
    <property type="match status" value="1"/>
</dbReference>
<dbReference type="RefSeq" id="WP_197706907.1">
    <property type="nucleotide sequence ID" value="NZ_LFZK01000001.1"/>
</dbReference>
<dbReference type="EC" id="3.5.1.44" evidence="3"/>
<comment type="catalytic activity">
    <reaction evidence="3">
        <text>L-glutaminyl-[protein] + H2O = L-glutamyl-[protein] + NH4(+)</text>
        <dbReference type="Rhea" id="RHEA:16441"/>
        <dbReference type="Rhea" id="RHEA-COMP:10207"/>
        <dbReference type="Rhea" id="RHEA-COMP:10208"/>
        <dbReference type="ChEBI" id="CHEBI:15377"/>
        <dbReference type="ChEBI" id="CHEBI:28938"/>
        <dbReference type="ChEBI" id="CHEBI:29973"/>
        <dbReference type="ChEBI" id="CHEBI:30011"/>
        <dbReference type="EC" id="3.5.1.44"/>
    </reaction>
</comment>
<organism evidence="4 5">
    <name type="scientific">Sterolibacterium denitrificans</name>
    <dbReference type="NCBI Taxonomy" id="157592"/>
    <lineage>
        <taxon>Bacteria</taxon>
        <taxon>Pseudomonadati</taxon>
        <taxon>Pseudomonadota</taxon>
        <taxon>Betaproteobacteria</taxon>
        <taxon>Nitrosomonadales</taxon>
        <taxon>Sterolibacteriaceae</taxon>
        <taxon>Sterolibacterium</taxon>
    </lineage>
</organism>
<dbReference type="InterPro" id="IPR038592">
    <property type="entry name" value="CheD-like_sf"/>
</dbReference>
<dbReference type="Gene3D" id="3.30.1330.200">
    <property type="match status" value="1"/>
</dbReference>
<comment type="similarity">
    <text evidence="3">Belongs to the CheD family.</text>
</comment>
<accession>A0A7Z7MVU4</accession>
<comment type="function">
    <text evidence="3">Probably deamidates glutamine residues to glutamate on methyl-accepting chemotaxis receptors (MCPs), playing an important role in chemotaxis.</text>
</comment>
<dbReference type="Pfam" id="PF03975">
    <property type="entry name" value="CheD"/>
    <property type="match status" value="1"/>
</dbReference>
<keyword evidence="2 3" id="KW-0378">Hydrolase</keyword>
<protein>
    <recommendedName>
        <fullName evidence="3">Probable chemoreceptor glutamine deamidase CheD</fullName>
        <ecNumber evidence="3">3.5.1.44</ecNumber>
    </recommendedName>
</protein>
<dbReference type="AlphaFoldDB" id="A0A7Z7MVU4"/>
<keyword evidence="5" id="KW-1185">Reference proteome</keyword>
<evidence type="ECO:0000256" key="3">
    <source>
        <dbReference type="HAMAP-Rule" id="MF_01440"/>
    </source>
</evidence>
<keyword evidence="1 3" id="KW-0145">Chemotaxis</keyword>